<gene>
    <name evidence="2" type="primary">CH25H</name>
</gene>
<reference evidence="2" key="2">
    <citation type="submission" date="2016-06" db="EMBL/GenBank/DDBJ databases">
        <title>The genome of a short-lived fish provides insights into sex chromosome evolution and the genetic control of aging.</title>
        <authorList>
            <person name="Reichwald K."/>
            <person name="Felder M."/>
            <person name="Petzold A."/>
            <person name="Koch P."/>
            <person name="Groth M."/>
            <person name="Platzer M."/>
        </authorList>
    </citation>
    <scope>NUCLEOTIDE SEQUENCE</scope>
    <source>
        <tissue evidence="2">Brain</tissue>
    </source>
</reference>
<evidence type="ECO:0000313" key="2">
    <source>
        <dbReference type="EMBL" id="SBQ59290.1"/>
    </source>
</evidence>
<dbReference type="EMBL" id="HAEB01012763">
    <property type="protein sequence ID" value="SBQ59290.1"/>
    <property type="molecule type" value="Transcribed_RNA"/>
</dbReference>
<dbReference type="AlphaFoldDB" id="A0A1A8FIM9"/>
<evidence type="ECO:0000256" key="1">
    <source>
        <dbReference type="SAM" id="MobiDB-lite"/>
    </source>
</evidence>
<accession>A0A1A8FIM9</accession>
<reference evidence="2" key="1">
    <citation type="submission" date="2016-05" db="EMBL/GenBank/DDBJ databases">
        <authorList>
            <person name="Lavstsen T."/>
            <person name="Jespersen J.S."/>
        </authorList>
    </citation>
    <scope>NUCLEOTIDE SEQUENCE</scope>
    <source>
        <tissue evidence="2">Brain</tissue>
    </source>
</reference>
<organism evidence="2">
    <name type="scientific">Nothobranchius korthausae</name>
    <dbReference type="NCBI Taxonomy" id="1143690"/>
    <lineage>
        <taxon>Eukaryota</taxon>
        <taxon>Metazoa</taxon>
        <taxon>Chordata</taxon>
        <taxon>Craniata</taxon>
        <taxon>Vertebrata</taxon>
        <taxon>Euteleostomi</taxon>
        <taxon>Actinopterygii</taxon>
        <taxon>Neopterygii</taxon>
        <taxon>Teleostei</taxon>
        <taxon>Neoteleostei</taxon>
        <taxon>Acanthomorphata</taxon>
        <taxon>Ovalentaria</taxon>
        <taxon>Atherinomorphae</taxon>
        <taxon>Cyprinodontiformes</taxon>
        <taxon>Nothobranchiidae</taxon>
        <taxon>Nothobranchius</taxon>
    </lineage>
</organism>
<sequence length="76" mass="8272">SSTCSTAGWRWRITVATTCPGLYTDCFPFWGEPPTTRPTTASKVPTTPPTSPTGTTSVVLTIHERCSGLRSEQELR</sequence>
<feature type="non-terminal residue" evidence="2">
    <location>
        <position position="1"/>
    </location>
</feature>
<feature type="region of interest" description="Disordered" evidence="1">
    <location>
        <begin position="36"/>
        <end position="56"/>
    </location>
</feature>
<name>A0A1A8FIM9_9TELE</name>
<protein>
    <submittedName>
        <fullName evidence="2">Cholesterol 25-hydroxylase</fullName>
    </submittedName>
</protein>
<proteinExistence type="predicted"/>